<evidence type="ECO:0000259" key="2">
    <source>
        <dbReference type="Pfam" id="PF12777"/>
    </source>
</evidence>
<dbReference type="GO" id="GO:0007052">
    <property type="term" value="P:mitotic spindle organization"/>
    <property type="evidence" value="ECO:0007669"/>
    <property type="project" value="TreeGrafter"/>
</dbReference>
<dbReference type="GO" id="GO:0005881">
    <property type="term" value="C:cytoplasmic microtubule"/>
    <property type="evidence" value="ECO:0007669"/>
    <property type="project" value="TreeGrafter"/>
</dbReference>
<accession>A0A7J6TIC9</accession>
<sequence>MERIERASRAAGPLAQWVKSQISYGKMLQSIGPLRAEVAELEAQQKVSSEKLRANSELLEKLEREIEQYKDEYAQLISEGQSIRVEMEEVSAMCKRSSDLLASLASEKDRWEMQKETYRAQSGTIIGDTVLGAAFCTYSGFCEHAYREQLHKEWYRIFDSTDNGPKINSSLSLIEYLSKPGQRLAWIANQLPNDDLSIQNAIIIDK</sequence>
<dbReference type="Gene3D" id="3.40.50.300">
    <property type="entry name" value="P-loop containing nucleotide triphosphate hydrolases"/>
    <property type="match status" value="1"/>
</dbReference>
<proteinExistence type="predicted"/>
<name>A0A7J6TIC9_PEROL</name>
<dbReference type="EMBL" id="JABANO010011036">
    <property type="protein sequence ID" value="KAF4744120.1"/>
    <property type="molecule type" value="Genomic_DNA"/>
</dbReference>
<keyword evidence="4" id="KW-1185">Reference proteome</keyword>
<dbReference type="PANTHER" id="PTHR10676:SF314">
    <property type="entry name" value="CYTOPLASMIC DYNEIN 1 HEAVY CHAIN 1"/>
    <property type="match status" value="1"/>
</dbReference>
<dbReference type="GO" id="GO:0008569">
    <property type="term" value="F:minus-end-directed microtubule motor activity"/>
    <property type="evidence" value="ECO:0007669"/>
    <property type="project" value="TreeGrafter"/>
</dbReference>
<reference evidence="3 4" key="1">
    <citation type="submission" date="2020-04" db="EMBL/GenBank/DDBJ databases">
        <title>Perkinsus olseni comparative genomics.</title>
        <authorList>
            <person name="Bogema D.R."/>
        </authorList>
    </citation>
    <scope>NUCLEOTIDE SEQUENCE [LARGE SCALE GENOMIC DNA]</scope>
    <source>
        <strain evidence="3 4">ATCC PRA-207</strain>
    </source>
</reference>
<dbReference type="GO" id="GO:0007018">
    <property type="term" value="P:microtubule-based movement"/>
    <property type="evidence" value="ECO:0007669"/>
    <property type="project" value="InterPro"/>
</dbReference>
<dbReference type="GO" id="GO:0045505">
    <property type="term" value="F:dynein intermediate chain binding"/>
    <property type="evidence" value="ECO:0007669"/>
    <property type="project" value="InterPro"/>
</dbReference>
<dbReference type="GO" id="GO:0051959">
    <property type="term" value="F:dynein light intermediate chain binding"/>
    <property type="evidence" value="ECO:0007669"/>
    <property type="project" value="InterPro"/>
</dbReference>
<dbReference type="InterPro" id="IPR024743">
    <property type="entry name" value="Dynein_HC_stalk"/>
</dbReference>
<dbReference type="GO" id="GO:0031122">
    <property type="term" value="P:cytoplasmic microtubule organization"/>
    <property type="evidence" value="ECO:0007669"/>
    <property type="project" value="TreeGrafter"/>
</dbReference>
<dbReference type="InterPro" id="IPR026983">
    <property type="entry name" value="DHC"/>
</dbReference>
<feature type="non-terminal residue" evidence="3">
    <location>
        <position position="206"/>
    </location>
</feature>
<dbReference type="OMA" id="CEHAYRE"/>
<gene>
    <name evidence="3" type="ORF">FOZ63_016453</name>
</gene>
<dbReference type="InterPro" id="IPR027417">
    <property type="entry name" value="P-loop_NTPase"/>
</dbReference>
<dbReference type="Pfam" id="PF12777">
    <property type="entry name" value="MT"/>
    <property type="match status" value="1"/>
</dbReference>
<dbReference type="GO" id="GO:0005868">
    <property type="term" value="C:cytoplasmic dynein complex"/>
    <property type="evidence" value="ECO:0007669"/>
    <property type="project" value="TreeGrafter"/>
</dbReference>
<feature type="coiled-coil region" evidence="1">
    <location>
        <begin position="52"/>
        <end position="121"/>
    </location>
</feature>
<dbReference type="Gene3D" id="1.20.920.20">
    <property type="match status" value="1"/>
</dbReference>
<dbReference type="AlphaFoldDB" id="A0A7J6TIC9"/>
<protein>
    <recommendedName>
        <fullName evidence="2">Dynein heavy chain coiled coil stalk domain-containing protein</fullName>
    </recommendedName>
</protein>
<dbReference type="GO" id="GO:0007097">
    <property type="term" value="P:nuclear migration"/>
    <property type="evidence" value="ECO:0007669"/>
    <property type="project" value="TreeGrafter"/>
</dbReference>
<dbReference type="PANTHER" id="PTHR10676">
    <property type="entry name" value="DYNEIN HEAVY CHAIN FAMILY PROTEIN"/>
    <property type="match status" value="1"/>
</dbReference>
<evidence type="ECO:0000313" key="4">
    <source>
        <dbReference type="Proteomes" id="UP000553632"/>
    </source>
</evidence>
<keyword evidence="1" id="KW-0175">Coiled coil</keyword>
<dbReference type="Proteomes" id="UP000553632">
    <property type="component" value="Unassembled WGS sequence"/>
</dbReference>
<feature type="domain" description="Dynein heavy chain coiled coil stalk" evidence="2">
    <location>
        <begin position="4"/>
        <end position="155"/>
    </location>
</feature>
<evidence type="ECO:0000256" key="1">
    <source>
        <dbReference type="SAM" id="Coils"/>
    </source>
</evidence>
<evidence type="ECO:0000313" key="3">
    <source>
        <dbReference type="EMBL" id="KAF4744120.1"/>
    </source>
</evidence>
<organism evidence="3 4">
    <name type="scientific">Perkinsus olseni</name>
    <name type="common">Perkinsus atlanticus</name>
    <dbReference type="NCBI Taxonomy" id="32597"/>
    <lineage>
        <taxon>Eukaryota</taxon>
        <taxon>Sar</taxon>
        <taxon>Alveolata</taxon>
        <taxon>Perkinsozoa</taxon>
        <taxon>Perkinsea</taxon>
        <taxon>Perkinsida</taxon>
        <taxon>Perkinsidae</taxon>
        <taxon>Perkinsus</taxon>
    </lineage>
</organism>
<dbReference type="GO" id="GO:0005938">
    <property type="term" value="C:cell cortex"/>
    <property type="evidence" value="ECO:0007669"/>
    <property type="project" value="TreeGrafter"/>
</dbReference>
<comment type="caution">
    <text evidence="3">The sequence shown here is derived from an EMBL/GenBank/DDBJ whole genome shotgun (WGS) entry which is preliminary data.</text>
</comment>